<gene>
    <name evidence="1" type="ORF">A2478_04295</name>
</gene>
<dbReference type="STRING" id="1798002.A2478_04295"/>
<evidence type="ECO:0000313" key="2">
    <source>
        <dbReference type="Proteomes" id="UP000179001"/>
    </source>
</evidence>
<evidence type="ECO:0000313" key="1">
    <source>
        <dbReference type="EMBL" id="OGF31681.1"/>
    </source>
</evidence>
<dbReference type="AlphaFoldDB" id="A0A1F5SZP2"/>
<proteinExistence type="predicted"/>
<reference evidence="1 2" key="1">
    <citation type="journal article" date="2016" name="Nat. Commun.">
        <title>Thousands of microbial genomes shed light on interconnected biogeochemical processes in an aquifer system.</title>
        <authorList>
            <person name="Anantharaman K."/>
            <person name="Brown C.T."/>
            <person name="Hug L.A."/>
            <person name="Sharon I."/>
            <person name="Castelle C.J."/>
            <person name="Probst A.J."/>
            <person name="Thomas B.C."/>
            <person name="Singh A."/>
            <person name="Wilkins M.J."/>
            <person name="Karaoz U."/>
            <person name="Brodie E.L."/>
            <person name="Williams K.H."/>
            <person name="Hubbard S.S."/>
            <person name="Banfield J.F."/>
        </authorList>
    </citation>
    <scope>NUCLEOTIDE SEQUENCE [LARGE SCALE GENOMIC DNA]</scope>
</reference>
<organism evidence="1 2">
    <name type="scientific">Candidatus Falkowbacteria bacterium RIFOXYC2_FULL_36_12</name>
    <dbReference type="NCBI Taxonomy" id="1798002"/>
    <lineage>
        <taxon>Bacteria</taxon>
        <taxon>Candidatus Falkowiibacteriota</taxon>
    </lineage>
</organism>
<protein>
    <submittedName>
        <fullName evidence="1">Uncharacterized protein</fullName>
    </submittedName>
</protein>
<sequence length="115" mass="13804">MTMTQDEKFNKVVEIMERSELDPRAQEHLRVFLLSMIEDPKFEKMIDLLDRFPSVFDHFIHCFSLKQRFFENKGDKAEWEQVLEKEKNFLGDVTTMEKDGKFKDMEEGDSEESEE</sequence>
<comment type="caution">
    <text evidence="1">The sequence shown here is derived from an EMBL/GenBank/DDBJ whole genome shotgun (WGS) entry which is preliminary data.</text>
</comment>
<name>A0A1F5SZP2_9BACT</name>
<accession>A0A1F5SZP2</accession>
<dbReference type="Proteomes" id="UP000179001">
    <property type="component" value="Unassembled WGS sequence"/>
</dbReference>
<dbReference type="EMBL" id="MFGJ01000007">
    <property type="protein sequence ID" value="OGF31681.1"/>
    <property type="molecule type" value="Genomic_DNA"/>
</dbReference>